<organism evidence="3 4">
    <name type="scientific">Motilimonas cestriensis</name>
    <dbReference type="NCBI Taxonomy" id="2742685"/>
    <lineage>
        <taxon>Bacteria</taxon>
        <taxon>Pseudomonadati</taxon>
        <taxon>Pseudomonadota</taxon>
        <taxon>Gammaproteobacteria</taxon>
        <taxon>Alteromonadales</taxon>
        <taxon>Alteromonadales genera incertae sedis</taxon>
        <taxon>Motilimonas</taxon>
    </lineage>
</organism>
<dbReference type="RefSeq" id="WP_233051978.1">
    <property type="nucleotide sequence ID" value="NZ_JAIMJA010000005.1"/>
</dbReference>
<evidence type="ECO:0000313" key="3">
    <source>
        <dbReference type="EMBL" id="MCE2594438.1"/>
    </source>
</evidence>
<dbReference type="Gene3D" id="1.10.260.40">
    <property type="entry name" value="lambda repressor-like DNA-binding domains"/>
    <property type="match status" value="1"/>
</dbReference>
<dbReference type="EMBL" id="JAIMJA010000005">
    <property type="protein sequence ID" value="MCE2594438.1"/>
    <property type="molecule type" value="Genomic_DNA"/>
</dbReference>
<evidence type="ECO:0000313" key="4">
    <source>
        <dbReference type="Proteomes" id="UP001201273"/>
    </source>
</evidence>
<dbReference type="PANTHER" id="PTHR35894:SF5">
    <property type="entry name" value="MU-LIKE PROPHAGE FLUMU DNA TRANSPOSITION PROTEIN B"/>
    <property type="match status" value="1"/>
</dbReference>
<evidence type="ECO:0000259" key="2">
    <source>
        <dbReference type="Pfam" id="PF13401"/>
    </source>
</evidence>
<dbReference type="PANTHER" id="PTHR35894">
    <property type="entry name" value="GENERAL SECRETION PATHWAY PROTEIN A-RELATED"/>
    <property type="match status" value="1"/>
</dbReference>
<dbReference type="SUPFAM" id="SSF47681">
    <property type="entry name" value="C-terminal domain of B transposition protein"/>
    <property type="match status" value="1"/>
</dbReference>
<protein>
    <submittedName>
        <fullName evidence="3">AAA family ATPase</fullName>
    </submittedName>
</protein>
<gene>
    <name evidence="3" type="ORF">K6Y31_06395</name>
</gene>
<feature type="domain" description="ORC1/DEAH AAA+ ATPase" evidence="2">
    <location>
        <begin position="108"/>
        <end position="222"/>
    </location>
</feature>
<dbReference type="Proteomes" id="UP001201273">
    <property type="component" value="Unassembled WGS sequence"/>
</dbReference>
<name>A0ABS8W9P8_9GAMM</name>
<proteinExistence type="predicted"/>
<feature type="domain" description="B transposition protein C-terminal" evidence="1">
    <location>
        <begin position="239"/>
        <end position="316"/>
    </location>
</feature>
<keyword evidence="4" id="KW-1185">Reference proteome</keyword>
<dbReference type="InterPro" id="IPR052026">
    <property type="entry name" value="ExeA_AAA_ATPase_DNA-bind"/>
</dbReference>
<reference evidence="3 4" key="1">
    <citation type="journal article" date="2022" name="Environ. Microbiol. Rep.">
        <title>Eco-phylogenetic analyses reveal divergent evolution of vitamin B12 metabolism in the marine bacterial family 'Psychromonadaceae'.</title>
        <authorList>
            <person name="Jin X."/>
            <person name="Yang Y."/>
            <person name="Cao H."/>
            <person name="Gao B."/>
            <person name="Zhao Z."/>
        </authorList>
    </citation>
    <scope>NUCLEOTIDE SEQUENCE [LARGE SCALE GENOMIC DNA]</scope>
    <source>
        <strain evidence="3 4">MKS20</strain>
    </source>
</reference>
<dbReference type="InterPro" id="IPR009084">
    <property type="entry name" value="B_transpositn_C"/>
</dbReference>
<dbReference type="Gene3D" id="3.40.50.300">
    <property type="entry name" value="P-loop containing nucleotide triphosphate hydrolases"/>
    <property type="match status" value="1"/>
</dbReference>
<evidence type="ECO:0000259" key="1">
    <source>
        <dbReference type="Pfam" id="PF09077"/>
    </source>
</evidence>
<comment type="caution">
    <text evidence="3">The sequence shown here is derived from an EMBL/GenBank/DDBJ whole genome shotgun (WGS) entry which is preliminary data.</text>
</comment>
<dbReference type="InterPro" id="IPR049945">
    <property type="entry name" value="AAA_22"/>
</dbReference>
<dbReference type="SUPFAM" id="SSF52540">
    <property type="entry name" value="P-loop containing nucleoside triphosphate hydrolases"/>
    <property type="match status" value="1"/>
</dbReference>
<dbReference type="InterPro" id="IPR036733">
    <property type="entry name" value="B_transposit_C_sf"/>
</dbReference>
<sequence>MAENNQNSNVVTMSDHANAVRDAVKAVIASGVLQAEVARETSMTTSLLSQILNGTYKAPPEKHLHTLQQWLEMRKSRETDMPIAPSFVETTTSKQVFNTLRYAHISRGDGMTVVMGAPGVGKSEAAKEYARRSPNCWIVVASPSISGLLGFFYELAMELGIENAPRRKDSLCHAIRRRLEGTGGLIIIDEADHLQLEVIEELRVLQQKIGIGLALVGNPTVYGKMVGNSRNIDLSRLESRVSKKLSILKVKKRDIDAIAAAWQLTSDTEMQLIHSIAGNKGQLRKLSHTLRLASMIAQGKGERLTVDHVRGAYAELKQDLIEG</sequence>
<dbReference type="Pfam" id="PF09077">
    <property type="entry name" value="Phage-MuB_C"/>
    <property type="match status" value="1"/>
</dbReference>
<dbReference type="Pfam" id="PF13401">
    <property type="entry name" value="AAA_22"/>
    <property type="match status" value="1"/>
</dbReference>
<dbReference type="InterPro" id="IPR010982">
    <property type="entry name" value="Lambda_DNA-bd_dom_sf"/>
</dbReference>
<accession>A0ABS8W9P8</accession>
<dbReference type="InterPro" id="IPR027417">
    <property type="entry name" value="P-loop_NTPase"/>
</dbReference>
<dbReference type="Gene3D" id="1.10.1180.10">
    <property type="entry name" value="B transposition protein, C-terminal domain"/>
    <property type="match status" value="1"/>
</dbReference>